<dbReference type="Pfam" id="PF02632">
    <property type="entry name" value="BioY"/>
    <property type="match status" value="1"/>
</dbReference>
<evidence type="ECO:0000313" key="4">
    <source>
        <dbReference type="EMBL" id="HIS65174.1"/>
    </source>
</evidence>
<dbReference type="Proteomes" id="UP000886741">
    <property type="component" value="Unassembled WGS sequence"/>
</dbReference>
<dbReference type="PROSITE" id="PS51257">
    <property type="entry name" value="PROKAR_LIPOPROTEIN"/>
    <property type="match status" value="1"/>
</dbReference>
<evidence type="ECO:0000256" key="2">
    <source>
        <dbReference type="PIRNR" id="PIRNR016661"/>
    </source>
</evidence>
<reference evidence="4" key="2">
    <citation type="journal article" date="2021" name="PeerJ">
        <title>Extensive microbial diversity within the chicken gut microbiome revealed by metagenomics and culture.</title>
        <authorList>
            <person name="Gilroy R."/>
            <person name="Ravi A."/>
            <person name="Getino M."/>
            <person name="Pursley I."/>
            <person name="Horton D.L."/>
            <person name="Alikhan N.F."/>
            <person name="Baker D."/>
            <person name="Gharbi K."/>
            <person name="Hall N."/>
            <person name="Watson M."/>
            <person name="Adriaenssens E.M."/>
            <person name="Foster-Nyarko E."/>
            <person name="Jarju S."/>
            <person name="Secka A."/>
            <person name="Antonio M."/>
            <person name="Oren A."/>
            <person name="Chaudhuri R.R."/>
            <person name="La Ragione R."/>
            <person name="Hildebrand F."/>
            <person name="Pallen M.J."/>
        </authorList>
    </citation>
    <scope>NUCLEOTIDE SEQUENCE</scope>
    <source>
        <strain evidence="4">ChiBcec16-1751</strain>
    </source>
</reference>
<comment type="subcellular location">
    <subcellularLocation>
        <location evidence="2">Cell membrane</location>
        <topology evidence="2">Multi-pass membrane protein</topology>
    </subcellularLocation>
</comment>
<accession>A0A9D1FA46</accession>
<evidence type="ECO:0000256" key="1">
    <source>
        <dbReference type="ARBA" id="ARBA00010692"/>
    </source>
</evidence>
<dbReference type="PIRSF" id="PIRSF016661">
    <property type="entry name" value="BioY"/>
    <property type="match status" value="1"/>
</dbReference>
<feature type="transmembrane region" description="Helical" evidence="3">
    <location>
        <begin position="30"/>
        <end position="49"/>
    </location>
</feature>
<feature type="transmembrane region" description="Helical" evidence="3">
    <location>
        <begin position="106"/>
        <end position="127"/>
    </location>
</feature>
<name>A0A9D1FA46_9FIRM</name>
<comment type="similarity">
    <text evidence="1 2">Belongs to the BioY family.</text>
</comment>
<dbReference type="EMBL" id="DVJJ01000112">
    <property type="protein sequence ID" value="HIS65174.1"/>
    <property type="molecule type" value="Genomic_DNA"/>
</dbReference>
<keyword evidence="3" id="KW-0812">Transmembrane</keyword>
<evidence type="ECO:0000256" key="3">
    <source>
        <dbReference type="SAM" id="Phobius"/>
    </source>
</evidence>
<keyword evidence="3" id="KW-1133">Transmembrane helix</keyword>
<feature type="transmembrane region" description="Helical" evidence="3">
    <location>
        <begin position="81"/>
        <end position="99"/>
    </location>
</feature>
<evidence type="ECO:0000313" key="5">
    <source>
        <dbReference type="Proteomes" id="UP000886741"/>
    </source>
</evidence>
<protein>
    <recommendedName>
        <fullName evidence="2">Biotin transporter</fullName>
    </recommendedName>
</protein>
<dbReference type="PANTHER" id="PTHR34295">
    <property type="entry name" value="BIOTIN TRANSPORTER BIOY"/>
    <property type="match status" value="1"/>
</dbReference>
<dbReference type="InterPro" id="IPR003784">
    <property type="entry name" value="BioY"/>
</dbReference>
<comment type="caution">
    <text evidence="4">The sequence shown here is derived from an EMBL/GenBank/DDBJ whole genome shotgun (WGS) entry which is preliminary data.</text>
</comment>
<dbReference type="GO" id="GO:0015225">
    <property type="term" value="F:biotin transmembrane transporter activity"/>
    <property type="evidence" value="ECO:0007669"/>
    <property type="project" value="UniProtKB-UniRule"/>
</dbReference>
<keyword evidence="2 3" id="KW-0472">Membrane</keyword>
<dbReference type="PANTHER" id="PTHR34295:SF1">
    <property type="entry name" value="BIOTIN TRANSPORTER BIOY"/>
    <property type="match status" value="1"/>
</dbReference>
<sequence length="198" mass="20865">MKLRNWILAALFTALTAVGCLIKIPTPISSFSPLFFFTALSALLLGPKFGALSQGMYVALGLLGLPIFTTGGGIGSIFTTTFGFLLGLIPAAAVIGLLVKRWGTSFKALCAASTVGLLVLYAVGLPYMHLILTVYMEKTWTIGQTIMGGMILFLPWDAVKIVAAAGLARRVLPVMGLYESSQATTAKAANMAKNTNSI</sequence>
<keyword evidence="2" id="KW-1003">Cell membrane</keyword>
<gene>
    <name evidence="4" type="ORF">IAA83_07385</name>
</gene>
<dbReference type="Gene3D" id="1.10.1760.20">
    <property type="match status" value="1"/>
</dbReference>
<feature type="transmembrane region" description="Helical" evidence="3">
    <location>
        <begin position="56"/>
        <end position="75"/>
    </location>
</feature>
<proteinExistence type="inferred from homology"/>
<reference evidence="4" key="1">
    <citation type="submission" date="2020-10" db="EMBL/GenBank/DDBJ databases">
        <authorList>
            <person name="Gilroy R."/>
        </authorList>
    </citation>
    <scope>NUCLEOTIDE SEQUENCE</scope>
    <source>
        <strain evidence="4">ChiBcec16-1751</strain>
    </source>
</reference>
<dbReference type="AlphaFoldDB" id="A0A9D1FA46"/>
<keyword evidence="2" id="KW-0813">Transport</keyword>
<feature type="transmembrane region" description="Helical" evidence="3">
    <location>
        <begin position="147"/>
        <end position="168"/>
    </location>
</feature>
<organism evidence="4 5">
    <name type="scientific">Candidatus Avoscillospira avistercoris</name>
    <dbReference type="NCBI Taxonomy" id="2840707"/>
    <lineage>
        <taxon>Bacteria</taxon>
        <taxon>Bacillati</taxon>
        <taxon>Bacillota</taxon>
        <taxon>Clostridia</taxon>
        <taxon>Eubacteriales</taxon>
        <taxon>Oscillospiraceae</taxon>
        <taxon>Oscillospiraceae incertae sedis</taxon>
        <taxon>Candidatus Avoscillospira</taxon>
    </lineage>
</organism>
<dbReference type="GO" id="GO:0005886">
    <property type="term" value="C:plasma membrane"/>
    <property type="evidence" value="ECO:0007669"/>
    <property type="project" value="UniProtKB-SubCell"/>
</dbReference>